<dbReference type="CDD" id="cd08869">
    <property type="entry name" value="START_RhoGAP"/>
    <property type="match status" value="1"/>
</dbReference>
<feature type="region of interest" description="Disordered" evidence="3">
    <location>
        <begin position="394"/>
        <end position="418"/>
    </location>
</feature>
<feature type="domain" description="START" evidence="5">
    <location>
        <begin position="1678"/>
        <end position="1846"/>
    </location>
</feature>
<feature type="region of interest" description="Disordered" evidence="3">
    <location>
        <begin position="173"/>
        <end position="202"/>
    </location>
</feature>
<dbReference type="GO" id="GO:0030036">
    <property type="term" value="P:actin cytoskeleton organization"/>
    <property type="evidence" value="ECO:0007669"/>
    <property type="project" value="TreeGrafter"/>
</dbReference>
<dbReference type="InterPro" id="IPR000198">
    <property type="entry name" value="RhoGAP_dom"/>
</dbReference>
<dbReference type="SUPFAM" id="SSF47769">
    <property type="entry name" value="SAM/Pointed domain"/>
    <property type="match status" value="1"/>
</dbReference>
<protein>
    <recommendedName>
        <fullName evidence="8">StAR-related lipid transfer protein 13</fullName>
    </recommendedName>
</protein>
<accession>A0AAV2N1S7</accession>
<dbReference type="SUPFAM" id="SSF48350">
    <property type="entry name" value="GTPase activation domain, GAP"/>
    <property type="match status" value="1"/>
</dbReference>
<evidence type="ECO:0000259" key="5">
    <source>
        <dbReference type="PROSITE" id="PS50848"/>
    </source>
</evidence>
<feature type="compositionally biased region" description="Gly residues" evidence="3">
    <location>
        <begin position="946"/>
        <end position="956"/>
    </location>
</feature>
<keyword evidence="7" id="KW-1185">Reference proteome</keyword>
<feature type="compositionally biased region" description="Low complexity" evidence="3">
    <location>
        <begin position="628"/>
        <end position="643"/>
    </location>
</feature>
<feature type="compositionally biased region" description="Low complexity" evidence="3">
    <location>
        <begin position="1144"/>
        <end position="1162"/>
    </location>
</feature>
<feature type="compositionally biased region" description="Gly residues" evidence="3">
    <location>
        <begin position="1"/>
        <end position="11"/>
    </location>
</feature>
<feature type="compositionally biased region" description="Basic and acidic residues" evidence="3">
    <location>
        <begin position="25"/>
        <end position="42"/>
    </location>
</feature>
<feature type="region of interest" description="Disordered" evidence="3">
    <location>
        <begin position="306"/>
        <end position="362"/>
    </location>
</feature>
<evidence type="ECO:0008006" key="8">
    <source>
        <dbReference type="Google" id="ProtNLM"/>
    </source>
</evidence>
<feature type="compositionally biased region" description="Polar residues" evidence="3">
    <location>
        <begin position="12"/>
        <end position="23"/>
    </location>
</feature>
<proteinExistence type="predicted"/>
<feature type="domain" description="Rho-GAP" evidence="4">
    <location>
        <begin position="1424"/>
        <end position="1633"/>
    </location>
</feature>
<feature type="compositionally biased region" description="Low complexity" evidence="3">
    <location>
        <begin position="657"/>
        <end position="669"/>
    </location>
</feature>
<feature type="region of interest" description="Disordered" evidence="3">
    <location>
        <begin position="614"/>
        <end position="866"/>
    </location>
</feature>
<name>A0AAV2N1S7_9HYME</name>
<feature type="compositionally biased region" description="Basic and acidic residues" evidence="3">
    <location>
        <begin position="394"/>
        <end position="403"/>
    </location>
</feature>
<feature type="compositionally biased region" description="Low complexity" evidence="3">
    <location>
        <begin position="784"/>
        <end position="816"/>
    </location>
</feature>
<dbReference type="PANTHER" id="PTHR12659:SF7">
    <property type="entry name" value="CROSSVEINLESS C, ISOFORM C"/>
    <property type="match status" value="1"/>
</dbReference>
<dbReference type="EMBL" id="OZ034824">
    <property type="protein sequence ID" value="CAL1673269.1"/>
    <property type="molecule type" value="Genomic_DNA"/>
</dbReference>
<feature type="compositionally biased region" description="Basic and acidic residues" evidence="3">
    <location>
        <begin position="731"/>
        <end position="747"/>
    </location>
</feature>
<dbReference type="SUPFAM" id="SSF55961">
    <property type="entry name" value="Bet v1-like"/>
    <property type="match status" value="1"/>
</dbReference>
<dbReference type="FunFam" id="3.30.530.20:FF:000009">
    <property type="entry name" value="StAR related lipid transfer domain containing 13"/>
    <property type="match status" value="1"/>
</dbReference>
<dbReference type="CDD" id="cd04375">
    <property type="entry name" value="RhoGAP_DLC1"/>
    <property type="match status" value="1"/>
</dbReference>
<feature type="compositionally biased region" description="Polar residues" evidence="3">
    <location>
        <begin position="84"/>
        <end position="105"/>
    </location>
</feature>
<dbReference type="CDD" id="cd09538">
    <property type="entry name" value="SAM_DLC1_2-like"/>
    <property type="match status" value="1"/>
</dbReference>
<dbReference type="GO" id="GO:0005096">
    <property type="term" value="F:GTPase activator activity"/>
    <property type="evidence" value="ECO:0007669"/>
    <property type="project" value="UniProtKB-KW"/>
</dbReference>
<sequence>METMQEGGGRLQNGSTVGRTSNRLKLVESDENGKVTRERTTEMDPYRELELYLAKVKEEIGEIIESAPTTSLRITDEPKCPTQPEKSSNYANESFTPRSLPTTKSHGFVRRQNSLTKSGEDIGDWSNSILAEFNSIIAKEISELTKEKKKKEAARSDDDVRVIQYKELLNEFGLSDSESSDRTSSGEHEPPQDEKSLRDRRNGRLFVDDDDCRCLLNSDYDEPHDRVIPEGRKSDSLPENLQDVIGKRGRFHTTDALSSDYDEPSNCLPMNSIRSQIDRITSSLPSKLERGCPVPKDARFNPCHAPKTPVGLSSRTNEDISVDVGSPFKGAEEEAGAKLPPRQRSERKISLPINLTNQKRRKAARLQRLRRGTDDQETMNPDYDDVFVNEEIGGRSRSLDNRVPKSAPVTPTEEKKPPFSKLLRKRHISMFHESSDDVILVSVSSLPDQDLLRLRNDRHLRNETKNGKANSKETLTKKRAISPLTLRSDITAKRLSESDRDIRQVSPVDLKKFSLVRPPWSNDVAVSCDLPENDDIEENCGIENGTLGKLEHVDVKKIMEEQNARAGSLPISLQSLLSRIRSGSGSCCPNSPPMDSLTCSDMATQTSPAISRSSSFTWVSDCDSPQAESQLDSQSLQDESTLDPVSPQDTVDDDNRSSSSSQDLLQSMDEISSGSLSPDTTDRASPLESGIGTASPPRSTDRRLNKPSTPNKCHRKETWERIRRRPSKLSSRNDKNSQDVWVKRESVHTQTKQTDDQYSQDAVDSSSGLDDSLPRIKTPRPTNLPLCLSTTASSSLSSGELLETPPRAPSSPSAASLQLKPEPLAVEMGGKSSSAPLLENNDAGKANGKVPSLQQQPRSQSERQLSEIEAQEACKWLRAAGFPQYAQMYEDYQFPIDVSGVAKDHPFLEADSLQSLFRRLHALNRCANMKLDTHHHTHHSTSHSKSGGGGGGGGGGDESDEDTQCALSENWTFEKKTRRWSRIVDVTQANVERLQAIAGQNAASEEDSLEDRLEAEEAEDTMLENLRYGSLPPGTVPDEMGQRFRRTGSERLRDGAKAFLRRVESLKSRRRKRQNRDGVVISGPQVLDVMSMQQKMKELNCVDVSPTGPAPVAFNDLLSVSPNQIPGSPVTLPATPYHLPPSPLANAPSPFGDDSSSYCSDGSQGGGPTPTPIRTKINRARRFLHRGGIGREDQGALSDSECQPTNWRHRYFCDANSNHAKVFEFVNAHPQSSKDSPAKNAAISVRGGSLNLGKDSQRYRDKLVQGKEDKVASLKRDEKLHKSFRHRDEYKDGKQLSKEVTIYREKSRSRSSELAGSQESGSTMASRDSDQEEESPRHKGTVVRWHSFQRGSLYPEPLDPLCPRAMASMSCGQLLVLRKLALLKLTACMERYCPTHRTGWNWELPKFIRKIKTPDYKDKTVFGVPLLLSLQRTGQALPKCIQIALRWLRANALDQVGIFRKSGVKSRIQKLKVMTETQGDNINFDGHQAYDVADLVKQYFRELPEALLTNKLSETFIAIFQHVPVELRPDAVQCVLLLLPDEHREALETLLDFLNHVASNSPYNQMTASNLAVCLAPSLFHFSHSNTNVTNRSSSVSPRRRKTVGIPDQRELSENKAAHDCLLHLVKMHRELFMVSSDMLTQCHFNYMEESIPVALEELGSELKQDWRGYLYACTTALLKEAREKSRGWVTVNNPADNTVEMAYKKVGDGHPLRLWRVSTEVEAPPNELLHRVLRERHIWDPQLLKYRLVNKLDTNVEVFQYATGNMSPLPARDYCILRSWRNDLPKGACVIVETSVEHPDAPVMLGGTRGIVLASRYLIEPCGSGKSRIMHLSRVDTKGRTPEWYNKSYGHIAALHLSKIRNSFKHTTDGPESKV</sequence>
<feature type="compositionally biased region" description="Basic and acidic residues" evidence="3">
    <location>
        <begin position="1301"/>
        <end position="1311"/>
    </location>
</feature>
<evidence type="ECO:0000313" key="7">
    <source>
        <dbReference type="Proteomes" id="UP001497644"/>
    </source>
</evidence>
<feature type="compositionally biased region" description="Basic residues" evidence="3">
    <location>
        <begin position="933"/>
        <end position="942"/>
    </location>
</feature>
<evidence type="ECO:0000256" key="3">
    <source>
        <dbReference type="SAM" id="MobiDB-lite"/>
    </source>
</evidence>
<dbReference type="SMART" id="SM00324">
    <property type="entry name" value="RhoGAP"/>
    <property type="match status" value="1"/>
</dbReference>
<feature type="region of interest" description="Disordered" evidence="3">
    <location>
        <begin position="64"/>
        <end position="105"/>
    </location>
</feature>
<dbReference type="InterPro" id="IPR023393">
    <property type="entry name" value="START-like_dom_sf"/>
</dbReference>
<evidence type="ECO:0000256" key="1">
    <source>
        <dbReference type="ARBA" id="ARBA00022468"/>
    </source>
</evidence>
<evidence type="ECO:0000259" key="4">
    <source>
        <dbReference type="PROSITE" id="PS50238"/>
    </source>
</evidence>
<dbReference type="Proteomes" id="UP001497644">
    <property type="component" value="Chromosome 1"/>
</dbReference>
<dbReference type="Gene3D" id="1.10.287.2070">
    <property type="match status" value="1"/>
</dbReference>
<dbReference type="Gene3D" id="3.30.530.20">
    <property type="match status" value="1"/>
</dbReference>
<feature type="region of interest" description="Disordered" evidence="3">
    <location>
        <begin position="933"/>
        <end position="963"/>
    </location>
</feature>
<dbReference type="GO" id="GO:0008289">
    <property type="term" value="F:lipid binding"/>
    <property type="evidence" value="ECO:0007669"/>
    <property type="project" value="InterPro"/>
</dbReference>
<dbReference type="PROSITE" id="PS50238">
    <property type="entry name" value="RHOGAP"/>
    <property type="match status" value="1"/>
</dbReference>
<organism evidence="6 7">
    <name type="scientific">Lasius platythorax</name>
    <dbReference type="NCBI Taxonomy" id="488582"/>
    <lineage>
        <taxon>Eukaryota</taxon>
        <taxon>Metazoa</taxon>
        <taxon>Ecdysozoa</taxon>
        <taxon>Arthropoda</taxon>
        <taxon>Hexapoda</taxon>
        <taxon>Insecta</taxon>
        <taxon>Pterygota</taxon>
        <taxon>Neoptera</taxon>
        <taxon>Endopterygota</taxon>
        <taxon>Hymenoptera</taxon>
        <taxon>Apocrita</taxon>
        <taxon>Aculeata</taxon>
        <taxon>Formicoidea</taxon>
        <taxon>Formicidae</taxon>
        <taxon>Formicinae</taxon>
        <taxon>Lasius</taxon>
        <taxon>Lasius</taxon>
    </lineage>
</organism>
<feature type="region of interest" description="Disordered" evidence="3">
    <location>
        <begin position="1"/>
        <end position="42"/>
    </location>
</feature>
<reference evidence="6 7" key="1">
    <citation type="submission" date="2024-04" db="EMBL/GenBank/DDBJ databases">
        <authorList>
            <consortium name="Molecular Ecology Group"/>
        </authorList>
    </citation>
    <scope>NUCLEOTIDE SEQUENCE [LARGE SCALE GENOMIC DNA]</scope>
</reference>
<evidence type="ECO:0000313" key="6">
    <source>
        <dbReference type="EMBL" id="CAL1673269.1"/>
    </source>
</evidence>
<dbReference type="Pfam" id="PF01852">
    <property type="entry name" value="START"/>
    <property type="match status" value="1"/>
</dbReference>
<dbReference type="GO" id="GO:0007165">
    <property type="term" value="P:signal transduction"/>
    <property type="evidence" value="ECO:0007669"/>
    <property type="project" value="InterPro"/>
</dbReference>
<dbReference type="InterPro" id="IPR013761">
    <property type="entry name" value="SAM/pointed_sf"/>
</dbReference>
<feature type="region of interest" description="Disordered" evidence="3">
    <location>
        <begin position="1142"/>
        <end position="1174"/>
    </location>
</feature>
<keyword evidence="2" id="KW-0597">Phosphoprotein</keyword>
<evidence type="ECO:0000256" key="2">
    <source>
        <dbReference type="ARBA" id="ARBA00022553"/>
    </source>
</evidence>
<feature type="compositionally biased region" description="Basic and acidic residues" evidence="3">
    <location>
        <begin position="179"/>
        <end position="202"/>
    </location>
</feature>
<dbReference type="Pfam" id="PF00620">
    <property type="entry name" value="RhoGAP"/>
    <property type="match status" value="1"/>
</dbReference>
<dbReference type="SMART" id="SM00234">
    <property type="entry name" value="START"/>
    <property type="match status" value="1"/>
</dbReference>
<feature type="region of interest" description="Disordered" evidence="3">
    <location>
        <begin position="1301"/>
        <end position="1341"/>
    </location>
</feature>
<dbReference type="PROSITE" id="PS50848">
    <property type="entry name" value="START"/>
    <property type="match status" value="1"/>
</dbReference>
<keyword evidence="1" id="KW-0343">GTPase activation</keyword>
<feature type="compositionally biased region" description="Polar residues" evidence="3">
    <location>
        <begin position="670"/>
        <end position="679"/>
    </location>
</feature>
<feature type="compositionally biased region" description="Polar residues" evidence="3">
    <location>
        <begin position="1312"/>
        <end position="1326"/>
    </location>
</feature>
<gene>
    <name evidence="6" type="ORF">LPLAT_LOCUS197</name>
</gene>
<dbReference type="InterPro" id="IPR002913">
    <property type="entry name" value="START_lipid-bd_dom"/>
</dbReference>
<dbReference type="InterPro" id="IPR008936">
    <property type="entry name" value="Rho_GTPase_activation_prot"/>
</dbReference>
<dbReference type="GO" id="GO:0035023">
    <property type="term" value="P:regulation of Rho protein signal transduction"/>
    <property type="evidence" value="ECO:0007669"/>
    <property type="project" value="TreeGrafter"/>
</dbReference>
<dbReference type="Gene3D" id="1.10.555.10">
    <property type="entry name" value="Rho GTPase activation protein"/>
    <property type="match status" value="1"/>
</dbReference>
<dbReference type="PANTHER" id="PTHR12659">
    <property type="entry name" value="RHO-TYPE GTPASE ACTIVATING PROTEIN"/>
    <property type="match status" value="1"/>
</dbReference>
<feature type="compositionally biased region" description="Polar residues" evidence="3">
    <location>
        <begin position="748"/>
        <end position="769"/>
    </location>
</feature>